<keyword evidence="4" id="KW-1185">Reference proteome</keyword>
<dbReference type="InterPro" id="IPR050564">
    <property type="entry name" value="F420-G6PD/mer"/>
</dbReference>
<feature type="region of interest" description="Disordered" evidence="1">
    <location>
        <begin position="1"/>
        <end position="23"/>
    </location>
</feature>
<keyword evidence="3" id="KW-0560">Oxidoreductase</keyword>
<protein>
    <submittedName>
        <fullName evidence="3">TIGR03617 family F420-dependent LLM class oxidoreductase</fullName>
        <ecNumber evidence="3">1.-.-.-</ecNumber>
    </submittedName>
</protein>
<evidence type="ECO:0000313" key="3">
    <source>
        <dbReference type="EMBL" id="MEU8133467.1"/>
    </source>
</evidence>
<dbReference type="EC" id="1.-.-.-" evidence="3"/>
<reference evidence="3 4" key="1">
    <citation type="submission" date="2024-06" db="EMBL/GenBank/DDBJ databases">
        <title>The Natural Products Discovery Center: Release of the First 8490 Sequenced Strains for Exploring Actinobacteria Biosynthetic Diversity.</title>
        <authorList>
            <person name="Kalkreuter E."/>
            <person name="Kautsar S.A."/>
            <person name="Yang D."/>
            <person name="Bader C.D."/>
            <person name="Teijaro C.N."/>
            <person name="Fluegel L."/>
            <person name="Davis C.M."/>
            <person name="Simpson J.R."/>
            <person name="Lauterbach L."/>
            <person name="Steele A.D."/>
            <person name="Gui C."/>
            <person name="Meng S."/>
            <person name="Li G."/>
            <person name="Viehrig K."/>
            <person name="Ye F."/>
            <person name="Su P."/>
            <person name="Kiefer A.F."/>
            <person name="Nichols A."/>
            <person name="Cepeda A.J."/>
            <person name="Yan W."/>
            <person name="Fan B."/>
            <person name="Jiang Y."/>
            <person name="Adhikari A."/>
            <person name="Zheng C.-J."/>
            <person name="Schuster L."/>
            <person name="Cowan T.M."/>
            <person name="Smanski M.J."/>
            <person name="Chevrette M.G."/>
            <person name="De Carvalho L.P.S."/>
            <person name="Shen B."/>
        </authorList>
    </citation>
    <scope>NUCLEOTIDE SEQUENCE [LARGE SCALE GENOMIC DNA]</scope>
    <source>
        <strain evidence="3 4">NPDC048946</strain>
    </source>
</reference>
<organism evidence="3 4">
    <name type="scientific">Streptodolium elevatio</name>
    <dbReference type="NCBI Taxonomy" id="3157996"/>
    <lineage>
        <taxon>Bacteria</taxon>
        <taxon>Bacillati</taxon>
        <taxon>Actinomycetota</taxon>
        <taxon>Actinomycetes</taxon>
        <taxon>Kitasatosporales</taxon>
        <taxon>Streptomycetaceae</taxon>
        <taxon>Streptodolium</taxon>
    </lineage>
</organism>
<dbReference type="InterPro" id="IPR019919">
    <property type="entry name" value="Lucif-like_OxRdtase_MSMEG_2256"/>
</dbReference>
<comment type="caution">
    <text evidence="3">The sequence shown here is derived from an EMBL/GenBank/DDBJ whole genome shotgun (WGS) entry which is preliminary data.</text>
</comment>
<evidence type="ECO:0000313" key="4">
    <source>
        <dbReference type="Proteomes" id="UP001551482"/>
    </source>
</evidence>
<dbReference type="PANTHER" id="PTHR43244">
    <property type="match status" value="1"/>
</dbReference>
<evidence type="ECO:0000259" key="2">
    <source>
        <dbReference type="Pfam" id="PF00296"/>
    </source>
</evidence>
<dbReference type="InterPro" id="IPR011251">
    <property type="entry name" value="Luciferase-like_dom"/>
</dbReference>
<dbReference type="EMBL" id="JBEZFP010000014">
    <property type="protein sequence ID" value="MEU8133467.1"/>
    <property type="molecule type" value="Genomic_DNA"/>
</dbReference>
<dbReference type="InterPro" id="IPR036661">
    <property type="entry name" value="Luciferase-like_sf"/>
</dbReference>
<dbReference type="SUPFAM" id="SSF51679">
    <property type="entry name" value="Bacterial luciferase-like"/>
    <property type="match status" value="1"/>
</dbReference>
<name>A0ABV3DDI7_9ACTN</name>
<dbReference type="Proteomes" id="UP001551482">
    <property type="component" value="Unassembled WGS sequence"/>
</dbReference>
<dbReference type="Pfam" id="PF00296">
    <property type="entry name" value="Bac_luciferase"/>
    <property type="match status" value="1"/>
</dbReference>
<dbReference type="Gene3D" id="3.20.20.30">
    <property type="entry name" value="Luciferase-like domain"/>
    <property type="match status" value="1"/>
</dbReference>
<sequence length="352" mass="37214">MTTPPHPTPPPLKLDVGTGASPGAADAAITAEQRGVDRVLVPETAQDPFQLLAVAASRTSRIELATGVAIAFARTPMTLASSAWTLQQISGGRAVIGLGSQVKAHITRRFAMPWSQPAARMQEFVAATRAVWHSWQTGEKLDFQGEFYRHNLMNPLFDPGPVAQGPPLVLVAAVGPRMAAAAGAVGDGVICHPFSTVPYVAAQLAPRVLAARAEAEAARAPWTGRPFEIAGNVLVATGRTEAEYEHGLAGIRERIAFYGSTPAYRGVLEHHGWGALQEELRTLSLAGRWEEMGRLVDDDVLNAFAVVAESPAAAGKLIRERSTGVYDRVSVSLAAGADPDLALDVLDGVRNG</sequence>
<dbReference type="RefSeq" id="WP_358350995.1">
    <property type="nucleotide sequence ID" value="NZ_JBEZFP010000014.1"/>
</dbReference>
<dbReference type="NCBIfam" id="TIGR03617">
    <property type="entry name" value="F420_MSMEG_2256"/>
    <property type="match status" value="1"/>
</dbReference>
<accession>A0ABV3DDI7</accession>
<dbReference type="PANTHER" id="PTHR43244:SF2">
    <property type="entry name" value="CONSERVED HYPOTHETICAL ALANINE AND PROLINE-RICH PROTEIN"/>
    <property type="match status" value="1"/>
</dbReference>
<proteinExistence type="predicted"/>
<gene>
    <name evidence="3" type="ORF">AB0C36_08165</name>
</gene>
<feature type="compositionally biased region" description="Pro residues" evidence="1">
    <location>
        <begin position="1"/>
        <end position="12"/>
    </location>
</feature>
<evidence type="ECO:0000256" key="1">
    <source>
        <dbReference type="SAM" id="MobiDB-lite"/>
    </source>
</evidence>
<feature type="domain" description="Luciferase-like" evidence="2">
    <location>
        <begin position="24"/>
        <end position="325"/>
    </location>
</feature>
<dbReference type="GO" id="GO:0016491">
    <property type="term" value="F:oxidoreductase activity"/>
    <property type="evidence" value="ECO:0007669"/>
    <property type="project" value="UniProtKB-KW"/>
</dbReference>